<feature type="region of interest" description="Disordered" evidence="5">
    <location>
        <begin position="1"/>
        <end position="22"/>
    </location>
</feature>
<sequence length="173" mass="18536">MDGELWDVTDADGIPTGRTHRRGDPDFPAGMFHIVASVCVVRGDGLVLMTRRAAIKDFPLDWEFPAGSALTGETSAQAAVRELAEEAGVRVGADDVVLVGRLTERTALFDVYVTAVAGDPALTLDPEEVCESAWVPFAEALRRAAAGEMAAPWVPRLERFGTRLAELVESRGA</sequence>
<dbReference type="PANTHER" id="PTHR43046">
    <property type="entry name" value="GDP-MANNOSE MANNOSYL HYDROLASE"/>
    <property type="match status" value="1"/>
</dbReference>
<feature type="compositionally biased region" description="Acidic residues" evidence="5">
    <location>
        <begin position="1"/>
        <end position="10"/>
    </location>
</feature>
<dbReference type="AlphaFoldDB" id="A0AAU6S9C6"/>
<dbReference type="EMBL" id="CP151632">
    <property type="protein sequence ID" value="WZO33445.1"/>
    <property type="molecule type" value="Genomic_DNA"/>
</dbReference>
<dbReference type="PRINTS" id="PR00502">
    <property type="entry name" value="NUDIXFAMILY"/>
</dbReference>
<dbReference type="Pfam" id="PF00293">
    <property type="entry name" value="NUDIX"/>
    <property type="match status" value="1"/>
</dbReference>
<evidence type="ECO:0000256" key="3">
    <source>
        <dbReference type="ARBA" id="ARBA00022801"/>
    </source>
</evidence>
<evidence type="ECO:0000259" key="6">
    <source>
        <dbReference type="PROSITE" id="PS51462"/>
    </source>
</evidence>
<gene>
    <name evidence="7" type="ORF">MRBLWS13_001071</name>
</gene>
<dbReference type="PROSITE" id="PS51462">
    <property type="entry name" value="NUDIX"/>
    <property type="match status" value="1"/>
</dbReference>
<evidence type="ECO:0000256" key="4">
    <source>
        <dbReference type="RuleBase" id="RU003476"/>
    </source>
</evidence>
<proteinExistence type="inferred from homology"/>
<dbReference type="GO" id="GO:0016787">
    <property type="term" value="F:hydrolase activity"/>
    <property type="evidence" value="ECO:0007669"/>
    <property type="project" value="UniProtKB-KW"/>
</dbReference>
<feature type="domain" description="Nudix hydrolase" evidence="6">
    <location>
        <begin position="31"/>
        <end position="157"/>
    </location>
</feature>
<accession>A0AAU6S9C6</accession>
<protein>
    <submittedName>
        <fullName evidence="7">NUDIX hydrolase</fullName>
    </submittedName>
</protein>
<dbReference type="InterPro" id="IPR015797">
    <property type="entry name" value="NUDIX_hydrolase-like_dom_sf"/>
</dbReference>
<dbReference type="CDD" id="cd04693">
    <property type="entry name" value="NUDIX_Hydrolase"/>
    <property type="match status" value="1"/>
</dbReference>
<organism evidence="7">
    <name type="scientific">Microbacterium sp. LWS13-1.2</name>
    <dbReference type="NCBI Taxonomy" id="3135264"/>
    <lineage>
        <taxon>Bacteria</taxon>
        <taxon>Bacillati</taxon>
        <taxon>Actinomycetota</taxon>
        <taxon>Actinomycetes</taxon>
        <taxon>Micrococcales</taxon>
        <taxon>Microbacteriaceae</taxon>
        <taxon>Microbacterium</taxon>
    </lineage>
</organism>
<evidence type="ECO:0000256" key="5">
    <source>
        <dbReference type="SAM" id="MobiDB-lite"/>
    </source>
</evidence>
<dbReference type="InterPro" id="IPR020476">
    <property type="entry name" value="Nudix_hydrolase"/>
</dbReference>
<dbReference type="PANTHER" id="PTHR43046:SF14">
    <property type="entry name" value="MUTT_NUDIX FAMILY PROTEIN"/>
    <property type="match status" value="1"/>
</dbReference>
<dbReference type="InterPro" id="IPR000086">
    <property type="entry name" value="NUDIX_hydrolase_dom"/>
</dbReference>
<dbReference type="Gene3D" id="3.90.79.10">
    <property type="entry name" value="Nucleoside Triphosphate Pyrophosphohydrolase"/>
    <property type="match status" value="1"/>
</dbReference>
<reference evidence="7" key="1">
    <citation type="submission" date="2024-04" db="EMBL/GenBank/DDBJ databases">
        <authorList>
            <person name="Roder T."/>
            <person name="Oberhansli S."/>
            <person name="Kreuzer M."/>
        </authorList>
    </citation>
    <scope>NUCLEOTIDE SEQUENCE</scope>
    <source>
        <strain evidence="7">LWS13-1.2</strain>
    </source>
</reference>
<evidence type="ECO:0000313" key="7">
    <source>
        <dbReference type="EMBL" id="WZO33445.1"/>
    </source>
</evidence>
<evidence type="ECO:0000256" key="1">
    <source>
        <dbReference type="ARBA" id="ARBA00001946"/>
    </source>
</evidence>
<dbReference type="InterPro" id="IPR020084">
    <property type="entry name" value="NUDIX_hydrolase_CS"/>
</dbReference>
<dbReference type="SUPFAM" id="SSF55811">
    <property type="entry name" value="Nudix"/>
    <property type="match status" value="1"/>
</dbReference>
<comment type="similarity">
    <text evidence="2 4">Belongs to the Nudix hydrolase family.</text>
</comment>
<dbReference type="PROSITE" id="PS00893">
    <property type="entry name" value="NUDIX_BOX"/>
    <property type="match status" value="1"/>
</dbReference>
<evidence type="ECO:0000256" key="2">
    <source>
        <dbReference type="ARBA" id="ARBA00005582"/>
    </source>
</evidence>
<dbReference type="RefSeq" id="WP_349427992.1">
    <property type="nucleotide sequence ID" value="NZ_CP151632.1"/>
</dbReference>
<name>A0AAU6S9C6_9MICO</name>
<keyword evidence="3 4" id="KW-0378">Hydrolase</keyword>
<comment type="cofactor">
    <cofactor evidence="1">
        <name>Mg(2+)</name>
        <dbReference type="ChEBI" id="CHEBI:18420"/>
    </cofactor>
</comment>